<evidence type="ECO:0000313" key="7">
    <source>
        <dbReference type="Proteomes" id="UP000199387"/>
    </source>
</evidence>
<evidence type="ECO:0000313" key="6">
    <source>
        <dbReference type="EMBL" id="SDC94804.1"/>
    </source>
</evidence>
<dbReference type="Pfam" id="PF24568">
    <property type="entry name" value="CC_PcsB"/>
    <property type="match status" value="1"/>
</dbReference>
<evidence type="ECO:0000256" key="1">
    <source>
        <dbReference type="ARBA" id="ARBA00022729"/>
    </source>
</evidence>
<dbReference type="GO" id="GO:0004222">
    <property type="term" value="F:metalloendopeptidase activity"/>
    <property type="evidence" value="ECO:0007669"/>
    <property type="project" value="TreeGrafter"/>
</dbReference>
<feature type="chain" id="PRO_5011718088" evidence="3">
    <location>
        <begin position="28"/>
        <end position="372"/>
    </location>
</feature>
<feature type="domain" description="M23ase beta-sheet core" evidence="4">
    <location>
        <begin position="270"/>
        <end position="367"/>
    </location>
</feature>
<gene>
    <name evidence="6" type="ORF">SAMN04488112_12339</name>
</gene>
<dbReference type="PANTHER" id="PTHR21666">
    <property type="entry name" value="PEPTIDASE-RELATED"/>
    <property type="match status" value="1"/>
</dbReference>
<dbReference type="Gene3D" id="2.70.70.10">
    <property type="entry name" value="Glucose Permease (Domain IIA)"/>
    <property type="match status" value="1"/>
</dbReference>
<accession>A0A1G6QS96</accession>
<feature type="domain" description="Peptidoglycan hydrolase PcsB coiled-coil" evidence="5">
    <location>
        <begin position="97"/>
        <end position="164"/>
    </location>
</feature>
<dbReference type="CDD" id="cd12797">
    <property type="entry name" value="M23_peptidase"/>
    <property type="match status" value="1"/>
</dbReference>
<evidence type="ECO:0000256" key="2">
    <source>
        <dbReference type="SAM" id="Coils"/>
    </source>
</evidence>
<dbReference type="InterPro" id="IPR011055">
    <property type="entry name" value="Dup_hybrid_motif"/>
</dbReference>
<dbReference type="Pfam" id="PF01551">
    <property type="entry name" value="Peptidase_M23"/>
    <property type="match status" value="1"/>
</dbReference>
<dbReference type="Gene3D" id="6.10.250.3150">
    <property type="match status" value="1"/>
</dbReference>
<dbReference type="PANTHER" id="PTHR21666:SF289">
    <property type="entry name" value="L-ALA--D-GLU ENDOPEPTIDASE"/>
    <property type="match status" value="1"/>
</dbReference>
<feature type="signal peptide" evidence="3">
    <location>
        <begin position="1"/>
        <end position="27"/>
    </location>
</feature>
<name>A0A1G6QS96_9BACL</name>
<evidence type="ECO:0000259" key="5">
    <source>
        <dbReference type="Pfam" id="PF24568"/>
    </source>
</evidence>
<dbReference type="InterPro" id="IPR016047">
    <property type="entry name" value="M23ase_b-sheet_dom"/>
</dbReference>
<dbReference type="OrthoDB" id="9805799at2"/>
<dbReference type="EMBL" id="FMZA01000023">
    <property type="protein sequence ID" value="SDC94804.1"/>
    <property type="molecule type" value="Genomic_DNA"/>
</dbReference>
<dbReference type="SUPFAM" id="SSF51261">
    <property type="entry name" value="Duplicated hybrid motif"/>
    <property type="match status" value="1"/>
</dbReference>
<sequence>MVKAKFLCGWMCFVLAAPLLIPGVIHADEIEDKKESIKERDKEIQRLEKEKAMTEKERKTMFARLEEEKRKLAERNEEVYRLEQELERSKKKLKLKQDQIRERKRLFDGRLRHIYQQGDMFYLESLLDAGSLEEFINRLRYIRLLAERDRELLQQFRKDLSDLKAEQSHYKQLLADQKKQADQARSLHRELTRKYKEYEKELDHLAEKQNHLEQINEKEQEAIRKLIRREQQEKRGQKKSYKGGRFYPPVQGSVTSSYGMRWHPTQGKYKMHTGVDFGSSLGTPIRAAAGGEVIASRPSTGYGYIVVIDHGSGLSTLYAHMYAQDVKVDVGDTVSKGQVIAAVGNNGWSTGPHLHFEVLKNGEPTDPMPYLK</sequence>
<keyword evidence="6" id="KW-0378">Hydrolase</keyword>
<keyword evidence="1 3" id="KW-0732">Signal</keyword>
<feature type="coiled-coil region" evidence="2">
    <location>
        <begin position="27"/>
        <end position="103"/>
    </location>
</feature>
<evidence type="ECO:0000256" key="3">
    <source>
        <dbReference type="SAM" id="SignalP"/>
    </source>
</evidence>
<protein>
    <submittedName>
        <fullName evidence="6">Septal ring factor EnvC, activator of murein hydrolases AmiA and AmiB</fullName>
    </submittedName>
</protein>
<keyword evidence="2" id="KW-0175">Coiled coil</keyword>
<dbReference type="Proteomes" id="UP000199387">
    <property type="component" value="Unassembled WGS sequence"/>
</dbReference>
<dbReference type="InterPro" id="IPR057309">
    <property type="entry name" value="PcsB_CC"/>
</dbReference>
<dbReference type="AlphaFoldDB" id="A0A1G6QS96"/>
<feature type="coiled-coil region" evidence="2">
    <location>
        <begin position="146"/>
        <end position="235"/>
    </location>
</feature>
<evidence type="ECO:0000259" key="4">
    <source>
        <dbReference type="Pfam" id="PF01551"/>
    </source>
</evidence>
<dbReference type="InterPro" id="IPR050570">
    <property type="entry name" value="Cell_wall_metabolism_enzyme"/>
</dbReference>
<organism evidence="6 7">
    <name type="scientific">Melghirimyces thermohalophilus</name>
    <dbReference type="NCBI Taxonomy" id="1236220"/>
    <lineage>
        <taxon>Bacteria</taxon>
        <taxon>Bacillati</taxon>
        <taxon>Bacillota</taxon>
        <taxon>Bacilli</taxon>
        <taxon>Bacillales</taxon>
        <taxon>Thermoactinomycetaceae</taxon>
        <taxon>Melghirimyces</taxon>
    </lineage>
</organism>
<dbReference type="STRING" id="1236220.SAMN04488112_12339"/>
<reference evidence="6 7" key="1">
    <citation type="submission" date="2016-10" db="EMBL/GenBank/DDBJ databases">
        <authorList>
            <person name="de Groot N.N."/>
        </authorList>
    </citation>
    <scope>NUCLEOTIDE SEQUENCE [LARGE SCALE GENOMIC DNA]</scope>
    <source>
        <strain evidence="6 7">DSM 45514</strain>
    </source>
</reference>
<proteinExistence type="predicted"/>
<keyword evidence="7" id="KW-1185">Reference proteome</keyword>